<dbReference type="Proteomes" id="UP000620559">
    <property type="component" value="Unassembled WGS sequence"/>
</dbReference>
<organism evidence="1 2">
    <name type="scientific">Plectonema cf. radiosum LEGE 06105</name>
    <dbReference type="NCBI Taxonomy" id="945769"/>
    <lineage>
        <taxon>Bacteria</taxon>
        <taxon>Bacillati</taxon>
        <taxon>Cyanobacteriota</taxon>
        <taxon>Cyanophyceae</taxon>
        <taxon>Oscillatoriophycideae</taxon>
        <taxon>Oscillatoriales</taxon>
        <taxon>Microcoleaceae</taxon>
        <taxon>Plectonema</taxon>
    </lineage>
</organism>
<comment type="caution">
    <text evidence="1">The sequence shown here is derived from an EMBL/GenBank/DDBJ whole genome shotgun (WGS) entry which is preliminary data.</text>
</comment>
<reference evidence="1" key="1">
    <citation type="submission" date="2020-10" db="EMBL/GenBank/DDBJ databases">
        <authorList>
            <person name="Castelo-Branco R."/>
            <person name="Eusebio N."/>
            <person name="Adriana R."/>
            <person name="Vieira A."/>
            <person name="Brugerolle De Fraissinette N."/>
            <person name="Rezende De Castro R."/>
            <person name="Schneider M.P."/>
            <person name="Vasconcelos V."/>
            <person name="Leao P.N."/>
        </authorList>
    </citation>
    <scope>NUCLEOTIDE SEQUENCE</scope>
    <source>
        <strain evidence="1">LEGE 06105</strain>
    </source>
</reference>
<gene>
    <name evidence="1" type="ORF">IQ247_09245</name>
</gene>
<evidence type="ECO:0000313" key="2">
    <source>
        <dbReference type="Proteomes" id="UP000620559"/>
    </source>
</evidence>
<name>A0A8J7FEL9_9CYAN</name>
<protein>
    <submittedName>
        <fullName evidence="1">Uncharacterized protein</fullName>
    </submittedName>
</protein>
<dbReference type="AlphaFoldDB" id="A0A8J7FEL9"/>
<dbReference type="RefSeq" id="WP_193919217.1">
    <property type="nucleotide sequence ID" value="NZ_JADEWL010000020.1"/>
</dbReference>
<keyword evidence="2" id="KW-1185">Reference proteome</keyword>
<accession>A0A8J7FEL9</accession>
<dbReference type="EMBL" id="JADEWL010000020">
    <property type="protein sequence ID" value="MBE9212876.1"/>
    <property type="molecule type" value="Genomic_DNA"/>
</dbReference>
<sequence length="510" mass="58913">MDFKKETQIINYNPRSSTRWSKRRYLLLPAWCYRVVAPRVSSRKINILEKAVLGMCRVGAFTAVQIGEKLDIGSDLAALIIKQLSDRGFINRQGLLTDKGLDILEKETVLTQDLVAGFIFQDVWTGELFPRFMERQEYIDVKFNNDGYPDLVFGTTGKPNYQRAYMPLPVDNTIKKQPSASEILQAVRNHSKALQYQNSEDREDDEDAWNFEQVPDFKRISFVEEEPIPVWLSTFIYLPENEFTSTSWNICDPFGLGDSPRLRRKLEIQIKKNSTLRGLQKLIQEMIGEYADESGTDFNNFMQMINEDAELIVEEKLTLDIRKWDSLFDDLVAMERNHIQANNLDNQKYLVDKLDDILIKAQKAVEKVFLIIRNKYATNDNWKIISKNDREYNKSILNGIADKLGFDILLPNSLLYVKWGKIKSASDYGEGSLRSHLLAALLTARNDSNHPLYLVAQKAPDMLKRLNRLAELRDKSGHSTSQQLQLLEVSQQISTVYDFVARMLKLNYQL</sequence>
<proteinExistence type="predicted"/>
<evidence type="ECO:0000313" key="1">
    <source>
        <dbReference type="EMBL" id="MBE9212876.1"/>
    </source>
</evidence>